<evidence type="ECO:0000313" key="5">
    <source>
        <dbReference type="EMBL" id="KAF2001445.1"/>
    </source>
</evidence>
<evidence type="ECO:0000259" key="4">
    <source>
        <dbReference type="PROSITE" id="PS50102"/>
    </source>
</evidence>
<dbReference type="Pfam" id="PF00076">
    <property type="entry name" value="RRM_1"/>
    <property type="match status" value="1"/>
</dbReference>
<proteinExistence type="predicted"/>
<dbReference type="OrthoDB" id="1749473at2759"/>
<dbReference type="PANTHER" id="PTHR47640:SF11">
    <property type="entry name" value="RNA-BINDING PROTEIN 42"/>
    <property type="match status" value="1"/>
</dbReference>
<reference evidence="5" key="1">
    <citation type="journal article" date="2020" name="Stud. Mycol.">
        <title>101 Dothideomycetes genomes: a test case for predicting lifestyles and emergence of pathogens.</title>
        <authorList>
            <person name="Haridas S."/>
            <person name="Albert R."/>
            <person name="Binder M."/>
            <person name="Bloem J."/>
            <person name="Labutti K."/>
            <person name="Salamov A."/>
            <person name="Andreopoulos B."/>
            <person name="Baker S."/>
            <person name="Barry K."/>
            <person name="Bills G."/>
            <person name="Bluhm B."/>
            <person name="Cannon C."/>
            <person name="Castanera R."/>
            <person name="Culley D."/>
            <person name="Daum C."/>
            <person name="Ezra D."/>
            <person name="Gonzalez J."/>
            <person name="Henrissat B."/>
            <person name="Kuo A."/>
            <person name="Liang C."/>
            <person name="Lipzen A."/>
            <person name="Lutzoni F."/>
            <person name="Magnuson J."/>
            <person name="Mondo S."/>
            <person name="Nolan M."/>
            <person name="Ohm R."/>
            <person name="Pangilinan J."/>
            <person name="Park H.-J."/>
            <person name="Ramirez L."/>
            <person name="Alfaro M."/>
            <person name="Sun H."/>
            <person name="Tritt A."/>
            <person name="Yoshinaga Y."/>
            <person name="Zwiers L.-H."/>
            <person name="Turgeon B."/>
            <person name="Goodwin S."/>
            <person name="Spatafora J."/>
            <person name="Crous P."/>
            <person name="Grigoriev I."/>
        </authorList>
    </citation>
    <scope>NUCLEOTIDE SEQUENCE</scope>
    <source>
        <strain evidence="5">CBS 123094</strain>
    </source>
</reference>
<feature type="region of interest" description="Disordered" evidence="3">
    <location>
        <begin position="226"/>
        <end position="274"/>
    </location>
</feature>
<name>A0A6A5WQT2_9PLEO</name>
<evidence type="ECO:0000256" key="2">
    <source>
        <dbReference type="PROSITE-ProRule" id="PRU00176"/>
    </source>
</evidence>
<dbReference type="PANTHER" id="PTHR47640">
    <property type="entry name" value="TRNA SELENOCYSTEINE 1-ASSOCIATED PROTEIN 1-RELATED-RELATED"/>
    <property type="match status" value="1"/>
</dbReference>
<dbReference type="SUPFAM" id="SSF54928">
    <property type="entry name" value="RNA-binding domain, RBD"/>
    <property type="match status" value="1"/>
</dbReference>
<feature type="compositionally biased region" description="Basic residues" evidence="3">
    <location>
        <begin position="231"/>
        <end position="240"/>
    </location>
</feature>
<evidence type="ECO:0000256" key="3">
    <source>
        <dbReference type="SAM" id="MobiDB-lite"/>
    </source>
</evidence>
<dbReference type="Gene3D" id="3.30.70.330">
    <property type="match status" value="1"/>
</dbReference>
<dbReference type="InterPro" id="IPR050825">
    <property type="entry name" value="RBM42_RBP45_47-like"/>
</dbReference>
<feature type="region of interest" description="Disordered" evidence="3">
    <location>
        <begin position="103"/>
        <end position="130"/>
    </location>
</feature>
<dbReference type="InterPro" id="IPR012677">
    <property type="entry name" value="Nucleotide-bd_a/b_plait_sf"/>
</dbReference>
<keyword evidence="6" id="KW-1185">Reference proteome</keyword>
<feature type="region of interest" description="Disordered" evidence="3">
    <location>
        <begin position="1"/>
        <end position="65"/>
    </location>
</feature>
<dbReference type="InterPro" id="IPR035979">
    <property type="entry name" value="RBD_domain_sf"/>
</dbReference>
<feature type="compositionally biased region" description="Polar residues" evidence="3">
    <location>
        <begin position="103"/>
        <end position="113"/>
    </location>
</feature>
<dbReference type="PROSITE" id="PS50102">
    <property type="entry name" value="RRM"/>
    <property type="match status" value="1"/>
</dbReference>
<protein>
    <submittedName>
        <fullName evidence="5">RNA-binding domain-containing protein</fullName>
    </submittedName>
</protein>
<gene>
    <name evidence="5" type="ORF">P154DRAFT_521824</name>
</gene>
<dbReference type="AlphaFoldDB" id="A0A6A5WQT2"/>
<dbReference type="GO" id="GO:0003729">
    <property type="term" value="F:mRNA binding"/>
    <property type="evidence" value="ECO:0007669"/>
    <property type="project" value="InterPro"/>
</dbReference>
<organism evidence="5 6">
    <name type="scientific">Amniculicola lignicola CBS 123094</name>
    <dbReference type="NCBI Taxonomy" id="1392246"/>
    <lineage>
        <taxon>Eukaryota</taxon>
        <taxon>Fungi</taxon>
        <taxon>Dikarya</taxon>
        <taxon>Ascomycota</taxon>
        <taxon>Pezizomycotina</taxon>
        <taxon>Dothideomycetes</taxon>
        <taxon>Pleosporomycetidae</taxon>
        <taxon>Pleosporales</taxon>
        <taxon>Amniculicolaceae</taxon>
        <taxon>Amniculicola</taxon>
    </lineage>
</organism>
<feature type="compositionally biased region" description="Basic and acidic residues" evidence="3">
    <location>
        <begin position="114"/>
        <end position="130"/>
    </location>
</feature>
<sequence>MSSSYNDAYAAAHPLPARPPKTTQPAYPAYPAQAGMAPATSYSYPSASMFTGQQPSYPSMGMSEEDARIAQWNSAYVSDNHTKKTGANDQTKTDVADSQNFQTPAAAVKSSQQNKKDQKPKTVIREGGGKKWEDPSLLEWNIDHPRLFIGNLAGEVTDDSLFKAFSKYESVSKARVIRDKTTTKSKGYGFVSFANSDEYFSAYKEMQGQYIGSHPVRIDRAAAFTATAKKNPNHQKGKGKGRYDKKQQVAAGPIEHNGIQKPKGKSKQKTNFLG</sequence>
<evidence type="ECO:0000313" key="6">
    <source>
        <dbReference type="Proteomes" id="UP000799779"/>
    </source>
</evidence>
<dbReference type="SMART" id="SM00360">
    <property type="entry name" value="RRM"/>
    <property type="match status" value="1"/>
</dbReference>
<evidence type="ECO:0000256" key="1">
    <source>
        <dbReference type="ARBA" id="ARBA00022884"/>
    </source>
</evidence>
<dbReference type="EMBL" id="ML977583">
    <property type="protein sequence ID" value="KAF2001445.1"/>
    <property type="molecule type" value="Genomic_DNA"/>
</dbReference>
<keyword evidence="1 2" id="KW-0694">RNA-binding</keyword>
<accession>A0A6A5WQT2</accession>
<dbReference type="Proteomes" id="UP000799779">
    <property type="component" value="Unassembled WGS sequence"/>
</dbReference>
<feature type="domain" description="RRM" evidence="4">
    <location>
        <begin position="145"/>
        <end position="223"/>
    </location>
</feature>
<feature type="compositionally biased region" description="Low complexity" evidence="3">
    <location>
        <begin position="20"/>
        <end position="48"/>
    </location>
</feature>
<dbReference type="InterPro" id="IPR000504">
    <property type="entry name" value="RRM_dom"/>
</dbReference>